<dbReference type="AlphaFoldDB" id="A0A9P6JL26"/>
<evidence type="ECO:0000313" key="4">
    <source>
        <dbReference type="Proteomes" id="UP000807306"/>
    </source>
</evidence>
<evidence type="ECO:0000256" key="2">
    <source>
        <dbReference type="SAM" id="Phobius"/>
    </source>
</evidence>
<keyword evidence="4" id="KW-1185">Reference proteome</keyword>
<dbReference type="OrthoDB" id="4179406at2759"/>
<dbReference type="Proteomes" id="UP000807306">
    <property type="component" value="Unassembled WGS sequence"/>
</dbReference>
<keyword evidence="2" id="KW-0472">Membrane</keyword>
<organism evidence="3 4">
    <name type="scientific">Crepidotus variabilis</name>
    <dbReference type="NCBI Taxonomy" id="179855"/>
    <lineage>
        <taxon>Eukaryota</taxon>
        <taxon>Fungi</taxon>
        <taxon>Dikarya</taxon>
        <taxon>Basidiomycota</taxon>
        <taxon>Agaricomycotina</taxon>
        <taxon>Agaricomycetes</taxon>
        <taxon>Agaricomycetidae</taxon>
        <taxon>Agaricales</taxon>
        <taxon>Agaricineae</taxon>
        <taxon>Crepidotaceae</taxon>
        <taxon>Crepidotus</taxon>
    </lineage>
</organism>
<feature type="region of interest" description="Disordered" evidence="1">
    <location>
        <begin position="1"/>
        <end position="108"/>
    </location>
</feature>
<keyword evidence="2" id="KW-1133">Transmembrane helix</keyword>
<protein>
    <submittedName>
        <fullName evidence="3">Uncharacterized protein</fullName>
    </submittedName>
</protein>
<evidence type="ECO:0000313" key="3">
    <source>
        <dbReference type="EMBL" id="KAF9524867.1"/>
    </source>
</evidence>
<gene>
    <name evidence="3" type="ORF">CPB83DRAFT_909639</name>
</gene>
<proteinExistence type="predicted"/>
<feature type="compositionally biased region" description="Polar residues" evidence="1">
    <location>
        <begin position="77"/>
        <end position="94"/>
    </location>
</feature>
<sequence length="459" mass="51170">MTQQQSRVPGSQSRTSSDGQQQKFENEKEDGERRGGDSDWEDEGDPFWPGHLRTGSPVGTTGAYTRPSPYKRRRPTFQVNASKTQTSRLSSTPTPSKPVRAKEKQDDQPLISQQTLRIAFSVVFMLVLLSLLSTWTRLAIQTALAPICILPGFFRFPVYTWGTVPPIRRSQWADYPRLIEAETKAFDQLMDGFVGGGALLLEVKHAEMATEELLSLIQISDLKAKDVLASLLYEFVYDAKRTCRGLQKISAKVGGAADNIIVVNDHALKSIEAARSNEPSRLMRALTPGPPKDKPIDEIVAETFKVATNTFSRNLESLIVEAKVSLENLRGLGERLDSLHKLLSRENASNPSSKEYIFGDLWAKIGRNNKKLRKFDSHLALLKDLEKYRKKTRSHVFAALKMLRGVSDSVEDMGVRIVAPNLLGPTVPVEAQMKSIVTGLQRLREGRTRANKPEDQSTG</sequence>
<comment type="caution">
    <text evidence="3">The sequence shown here is derived from an EMBL/GenBank/DDBJ whole genome shotgun (WGS) entry which is preliminary data.</text>
</comment>
<accession>A0A9P6JL26</accession>
<keyword evidence="2" id="KW-0812">Transmembrane</keyword>
<name>A0A9P6JL26_9AGAR</name>
<evidence type="ECO:0000256" key="1">
    <source>
        <dbReference type="SAM" id="MobiDB-lite"/>
    </source>
</evidence>
<reference evidence="3" key="1">
    <citation type="submission" date="2020-11" db="EMBL/GenBank/DDBJ databases">
        <authorList>
            <consortium name="DOE Joint Genome Institute"/>
            <person name="Ahrendt S."/>
            <person name="Riley R."/>
            <person name="Andreopoulos W."/>
            <person name="Labutti K."/>
            <person name="Pangilinan J."/>
            <person name="Ruiz-Duenas F.J."/>
            <person name="Barrasa J.M."/>
            <person name="Sanchez-Garcia M."/>
            <person name="Camarero S."/>
            <person name="Miyauchi S."/>
            <person name="Serrano A."/>
            <person name="Linde D."/>
            <person name="Babiker R."/>
            <person name="Drula E."/>
            <person name="Ayuso-Fernandez I."/>
            <person name="Pacheco R."/>
            <person name="Padilla G."/>
            <person name="Ferreira P."/>
            <person name="Barriuso J."/>
            <person name="Kellner H."/>
            <person name="Castanera R."/>
            <person name="Alfaro M."/>
            <person name="Ramirez L."/>
            <person name="Pisabarro A.G."/>
            <person name="Kuo A."/>
            <person name="Tritt A."/>
            <person name="Lipzen A."/>
            <person name="He G."/>
            <person name="Yan M."/>
            <person name="Ng V."/>
            <person name="Cullen D."/>
            <person name="Martin F."/>
            <person name="Rosso M.-N."/>
            <person name="Henrissat B."/>
            <person name="Hibbett D."/>
            <person name="Martinez A.T."/>
            <person name="Grigoriev I.V."/>
        </authorList>
    </citation>
    <scope>NUCLEOTIDE SEQUENCE</scope>
    <source>
        <strain evidence="3">CBS 506.95</strain>
    </source>
</reference>
<feature type="compositionally biased region" description="Polar residues" evidence="1">
    <location>
        <begin position="1"/>
        <end position="23"/>
    </location>
</feature>
<feature type="transmembrane region" description="Helical" evidence="2">
    <location>
        <begin position="118"/>
        <end position="140"/>
    </location>
</feature>
<feature type="compositionally biased region" description="Basic and acidic residues" evidence="1">
    <location>
        <begin position="24"/>
        <end position="37"/>
    </location>
</feature>
<dbReference type="EMBL" id="MU157892">
    <property type="protein sequence ID" value="KAF9524867.1"/>
    <property type="molecule type" value="Genomic_DNA"/>
</dbReference>